<evidence type="ECO:0000313" key="2">
    <source>
        <dbReference type="EMBL" id="GAG95007.1"/>
    </source>
</evidence>
<evidence type="ECO:0000259" key="1">
    <source>
        <dbReference type="Pfam" id="PF13240"/>
    </source>
</evidence>
<feature type="domain" description="Zinc-ribbon" evidence="1">
    <location>
        <begin position="6"/>
        <end position="27"/>
    </location>
</feature>
<accession>X1CPZ9</accession>
<feature type="non-terminal residue" evidence="2">
    <location>
        <position position="151"/>
    </location>
</feature>
<sequence length="151" mass="17175">MFFKKKCPNCGAKNSKERMTCAECGAFLTSEQVERQLPQVPTAQVPTEAEVQGKTVIEKEFKEGIEDEYRDNEKVLYKTRCRLLGKKPEEADCFVTEGHVVIETNEPVKIPLSRVQKCDIAAQYPSRFFPTGTATLTFLDDLNKKHKLTLE</sequence>
<dbReference type="InterPro" id="IPR026870">
    <property type="entry name" value="Zinc_ribbon_dom"/>
</dbReference>
<dbReference type="EMBL" id="BART01026280">
    <property type="protein sequence ID" value="GAG95007.1"/>
    <property type="molecule type" value="Genomic_DNA"/>
</dbReference>
<organism evidence="2">
    <name type="scientific">marine sediment metagenome</name>
    <dbReference type="NCBI Taxonomy" id="412755"/>
    <lineage>
        <taxon>unclassified sequences</taxon>
        <taxon>metagenomes</taxon>
        <taxon>ecological metagenomes</taxon>
    </lineage>
</organism>
<dbReference type="AlphaFoldDB" id="X1CPZ9"/>
<gene>
    <name evidence="2" type="ORF">S01H4_46932</name>
</gene>
<comment type="caution">
    <text evidence="2">The sequence shown here is derived from an EMBL/GenBank/DDBJ whole genome shotgun (WGS) entry which is preliminary data.</text>
</comment>
<proteinExistence type="predicted"/>
<protein>
    <recommendedName>
        <fullName evidence="1">Zinc-ribbon domain-containing protein</fullName>
    </recommendedName>
</protein>
<reference evidence="2" key="1">
    <citation type="journal article" date="2014" name="Front. Microbiol.">
        <title>High frequency of phylogenetically diverse reductive dehalogenase-homologous genes in deep subseafloor sedimentary metagenomes.</title>
        <authorList>
            <person name="Kawai M."/>
            <person name="Futagami T."/>
            <person name="Toyoda A."/>
            <person name="Takaki Y."/>
            <person name="Nishi S."/>
            <person name="Hori S."/>
            <person name="Arai W."/>
            <person name="Tsubouchi T."/>
            <person name="Morono Y."/>
            <person name="Uchiyama I."/>
            <person name="Ito T."/>
            <person name="Fujiyama A."/>
            <person name="Inagaki F."/>
            <person name="Takami H."/>
        </authorList>
    </citation>
    <scope>NUCLEOTIDE SEQUENCE</scope>
    <source>
        <strain evidence="2">Expedition CK06-06</strain>
    </source>
</reference>
<name>X1CPZ9_9ZZZZ</name>
<dbReference type="Pfam" id="PF13240">
    <property type="entry name" value="Zn_Ribbon_1"/>
    <property type="match status" value="1"/>
</dbReference>